<proteinExistence type="predicted"/>
<evidence type="ECO:0000256" key="2">
    <source>
        <dbReference type="ARBA" id="ARBA00023125"/>
    </source>
</evidence>
<dbReference type="InterPro" id="IPR017930">
    <property type="entry name" value="Myb_dom"/>
</dbReference>
<name>A0A9D5HDY0_9LILI</name>
<feature type="domain" description="HTH myb-type" evidence="5">
    <location>
        <begin position="189"/>
        <end position="243"/>
    </location>
</feature>
<dbReference type="Gene3D" id="2.30.30.30">
    <property type="match status" value="1"/>
</dbReference>
<dbReference type="InterPro" id="IPR001005">
    <property type="entry name" value="SANT/Myb"/>
</dbReference>
<accession>A0A9D5HDY0</accession>
<organism evidence="6 7">
    <name type="scientific">Dioscorea zingiberensis</name>
    <dbReference type="NCBI Taxonomy" id="325984"/>
    <lineage>
        <taxon>Eukaryota</taxon>
        <taxon>Viridiplantae</taxon>
        <taxon>Streptophyta</taxon>
        <taxon>Embryophyta</taxon>
        <taxon>Tracheophyta</taxon>
        <taxon>Spermatophyta</taxon>
        <taxon>Magnoliopsida</taxon>
        <taxon>Liliopsida</taxon>
        <taxon>Dioscoreales</taxon>
        <taxon>Dioscoreaceae</taxon>
        <taxon>Dioscorea</taxon>
    </lineage>
</organism>
<evidence type="ECO:0000256" key="1">
    <source>
        <dbReference type="ARBA" id="ARBA00004123"/>
    </source>
</evidence>
<evidence type="ECO:0000259" key="5">
    <source>
        <dbReference type="PROSITE" id="PS51294"/>
    </source>
</evidence>
<dbReference type="PROSITE" id="PS50090">
    <property type="entry name" value="MYB_LIKE"/>
    <property type="match status" value="1"/>
</dbReference>
<reference evidence="6" key="2">
    <citation type="journal article" date="2022" name="Hortic Res">
        <title>The genome of Dioscorea zingiberensis sheds light on the biosynthesis, origin and evolution of the medicinally important diosgenin saponins.</title>
        <authorList>
            <person name="Li Y."/>
            <person name="Tan C."/>
            <person name="Li Z."/>
            <person name="Guo J."/>
            <person name="Li S."/>
            <person name="Chen X."/>
            <person name="Wang C."/>
            <person name="Dai X."/>
            <person name="Yang H."/>
            <person name="Song W."/>
            <person name="Hou L."/>
            <person name="Xu J."/>
            <person name="Tong Z."/>
            <person name="Xu A."/>
            <person name="Yuan X."/>
            <person name="Wang W."/>
            <person name="Yang Q."/>
            <person name="Chen L."/>
            <person name="Sun Z."/>
            <person name="Wang K."/>
            <person name="Pan B."/>
            <person name="Chen J."/>
            <person name="Bao Y."/>
            <person name="Liu F."/>
            <person name="Qi X."/>
            <person name="Gang D.R."/>
            <person name="Wen J."/>
            <person name="Li J."/>
        </authorList>
    </citation>
    <scope>NUCLEOTIDE SEQUENCE</scope>
    <source>
        <strain evidence="6">Dzin_1.0</strain>
    </source>
</reference>
<dbReference type="PROSITE" id="PS51294">
    <property type="entry name" value="HTH_MYB"/>
    <property type="match status" value="1"/>
</dbReference>
<dbReference type="CDD" id="cd23702">
    <property type="entry name" value="eL14"/>
    <property type="match status" value="1"/>
</dbReference>
<dbReference type="InterPro" id="IPR014722">
    <property type="entry name" value="Rib_uL2_dom2"/>
</dbReference>
<protein>
    <submittedName>
        <fullName evidence="6">Uncharacterized protein</fullName>
    </submittedName>
</protein>
<evidence type="ECO:0000256" key="3">
    <source>
        <dbReference type="ARBA" id="ARBA00023242"/>
    </source>
</evidence>
<gene>
    <name evidence="6" type="ORF">J5N97_020724</name>
</gene>
<dbReference type="GO" id="GO:0003677">
    <property type="term" value="F:DNA binding"/>
    <property type="evidence" value="ECO:0007669"/>
    <property type="project" value="UniProtKB-KW"/>
</dbReference>
<keyword evidence="7" id="KW-1185">Reference proteome</keyword>
<dbReference type="GO" id="GO:0005634">
    <property type="term" value="C:nucleus"/>
    <property type="evidence" value="ECO:0007669"/>
    <property type="project" value="UniProtKB-SubCell"/>
</dbReference>
<dbReference type="InterPro" id="IPR009057">
    <property type="entry name" value="Homeodomain-like_sf"/>
</dbReference>
<keyword evidence="2" id="KW-0238">DNA-binding</keyword>
<dbReference type="Pfam" id="PF00249">
    <property type="entry name" value="Myb_DNA-binding"/>
    <property type="match status" value="1"/>
</dbReference>
<dbReference type="OrthoDB" id="2143914at2759"/>
<dbReference type="PANTHER" id="PTHR10641:SF1413">
    <property type="entry name" value="MYB-RELATED PROTEIN MYB4"/>
    <property type="match status" value="1"/>
</dbReference>
<dbReference type="AlphaFoldDB" id="A0A9D5HDY0"/>
<comment type="subcellular location">
    <subcellularLocation>
        <location evidence="1">Nucleus</location>
    </subcellularLocation>
</comment>
<evidence type="ECO:0000313" key="7">
    <source>
        <dbReference type="Proteomes" id="UP001085076"/>
    </source>
</evidence>
<sequence>MGRKVEELLKRRINAQWNWDARILRDRRYIIECPSAVIARQIETARKLESSAFTLEFTPWTTYLYGPAKAEEALRWPLPAFASPHPLRLRLRLVRRDSQTLKRRSGKKNLNRNTPNPVAESLAILFKRYVELGRVVLVNYGKDYGKLIVIVNVVDQNRISTLAPFENFSWISLLRCGKSCRRRWINYLHPNIKHGNFFREEEETIISLHQLLGNKWLANTERLPGRTDNEIKNVCHTHLKKRVNKAKQ</sequence>
<dbReference type="SUPFAM" id="SSF46689">
    <property type="entry name" value="Homeodomain-like"/>
    <property type="match status" value="1"/>
</dbReference>
<dbReference type="InterPro" id="IPR008991">
    <property type="entry name" value="Translation_prot_SH3-like_sf"/>
</dbReference>
<dbReference type="PANTHER" id="PTHR10641">
    <property type="entry name" value="MYB FAMILY TRANSCRIPTION FACTOR"/>
    <property type="match status" value="1"/>
</dbReference>
<feature type="domain" description="Myb-like" evidence="4">
    <location>
        <begin position="189"/>
        <end position="239"/>
    </location>
</feature>
<reference evidence="6" key="1">
    <citation type="submission" date="2021-03" db="EMBL/GenBank/DDBJ databases">
        <authorList>
            <person name="Li Z."/>
            <person name="Yang C."/>
        </authorList>
    </citation>
    <scope>NUCLEOTIDE SEQUENCE</scope>
    <source>
        <strain evidence="6">Dzin_1.0</strain>
        <tissue evidence="6">Leaf</tissue>
    </source>
</reference>
<dbReference type="Proteomes" id="UP001085076">
    <property type="component" value="Miscellaneous, Linkage group lg05"/>
</dbReference>
<comment type="caution">
    <text evidence="6">The sequence shown here is derived from an EMBL/GenBank/DDBJ whole genome shotgun (WGS) entry which is preliminary data.</text>
</comment>
<dbReference type="Gene3D" id="1.10.10.60">
    <property type="entry name" value="Homeodomain-like"/>
    <property type="match status" value="1"/>
</dbReference>
<dbReference type="SUPFAM" id="SSF50104">
    <property type="entry name" value="Translation proteins SH3-like domain"/>
    <property type="match status" value="1"/>
</dbReference>
<keyword evidence="3" id="KW-0539">Nucleus</keyword>
<dbReference type="SMART" id="SM00717">
    <property type="entry name" value="SANT"/>
    <property type="match status" value="1"/>
</dbReference>
<dbReference type="InterPro" id="IPR015495">
    <property type="entry name" value="Myb_TF_plants"/>
</dbReference>
<evidence type="ECO:0000259" key="4">
    <source>
        <dbReference type="PROSITE" id="PS50090"/>
    </source>
</evidence>
<evidence type="ECO:0000313" key="6">
    <source>
        <dbReference type="EMBL" id="KAJ0972765.1"/>
    </source>
</evidence>
<dbReference type="EMBL" id="JAGGNH010000005">
    <property type="protein sequence ID" value="KAJ0972765.1"/>
    <property type="molecule type" value="Genomic_DNA"/>
</dbReference>